<keyword evidence="3 6" id="KW-0812">Transmembrane</keyword>
<organism evidence="7 8">
    <name type="scientific">Priestia megaterium</name>
    <name type="common">Bacillus megaterium</name>
    <dbReference type="NCBI Taxonomy" id="1404"/>
    <lineage>
        <taxon>Bacteria</taxon>
        <taxon>Bacillati</taxon>
        <taxon>Bacillota</taxon>
        <taxon>Bacilli</taxon>
        <taxon>Bacillales</taxon>
        <taxon>Bacillaceae</taxon>
        <taxon>Priestia</taxon>
    </lineage>
</organism>
<dbReference type="PANTHER" id="PTHR30250">
    <property type="entry name" value="PST FAMILY PREDICTED COLANIC ACID TRANSPORTER"/>
    <property type="match status" value="1"/>
</dbReference>
<feature type="transmembrane region" description="Helical" evidence="6">
    <location>
        <begin position="439"/>
        <end position="456"/>
    </location>
</feature>
<feature type="transmembrane region" description="Helical" evidence="6">
    <location>
        <begin position="174"/>
        <end position="193"/>
    </location>
</feature>
<dbReference type="Pfam" id="PF01943">
    <property type="entry name" value="Polysacc_synt"/>
    <property type="match status" value="1"/>
</dbReference>
<feature type="transmembrane region" description="Helical" evidence="6">
    <location>
        <begin position="327"/>
        <end position="350"/>
    </location>
</feature>
<comment type="caution">
    <text evidence="7">The sequence shown here is derived from an EMBL/GenBank/DDBJ whole genome shotgun (WGS) entry which is preliminary data.</text>
</comment>
<sequence length="471" mass="53491">MIGSRLSNKISIYFIGMMSSKILSVLLIPLYAFYVSASALGYYDYMQTVMSITIPIVYIAIWEAILKFILSEDNDIKRKKIISTSTLFSITITLILSVLVFVILYIFTSQPLSIILLISMMFVTYGLALIWQYLARSLEENKVYVFAGIVSTIINFVSVLILVCFVDLKLEGLFIAYILGQFSIIVFIERKLYVRNYIRLGYFNYEILKRMLMFSAPLVLNLISLWLMSAFGRFIITNELGANANGLFSFANKFSLIVTMIGSVITMAIIEEAILSTRDEGINPQFEKNIELICKIFQYMILLFVPIIVIFYSLISQTDYYASLKYAPWLLLYAVATTVASNVGSIFQAINKTRYQFITTVVGSLMTVLISYIFISSVGIYSVIIGQILGSIVMLVARYLLVNKYVNFRINWIPVVSMTVLFIITTIVCLNVSATMNIIILLFIAGAICFLNFNLLRNMYIRIFKNVDKGI</sequence>
<feature type="transmembrane region" description="Helical" evidence="6">
    <location>
        <begin position="381"/>
        <end position="401"/>
    </location>
</feature>
<dbReference type="InterPro" id="IPR002797">
    <property type="entry name" value="Polysacc_synth"/>
</dbReference>
<feature type="transmembrane region" description="Helical" evidence="6">
    <location>
        <begin position="256"/>
        <end position="275"/>
    </location>
</feature>
<proteinExistence type="predicted"/>
<feature type="transmembrane region" description="Helical" evidence="6">
    <location>
        <begin position="113"/>
        <end position="131"/>
    </location>
</feature>
<evidence type="ECO:0000256" key="3">
    <source>
        <dbReference type="ARBA" id="ARBA00022692"/>
    </source>
</evidence>
<evidence type="ECO:0000256" key="6">
    <source>
        <dbReference type="SAM" id="Phobius"/>
    </source>
</evidence>
<keyword evidence="2" id="KW-1003">Cell membrane</keyword>
<evidence type="ECO:0000313" key="8">
    <source>
        <dbReference type="Proteomes" id="UP000256519"/>
    </source>
</evidence>
<dbReference type="InterPro" id="IPR050833">
    <property type="entry name" value="Poly_Biosynth_Transport"/>
</dbReference>
<feature type="transmembrane region" description="Helical" evidence="6">
    <location>
        <begin position="87"/>
        <end position="107"/>
    </location>
</feature>
<keyword evidence="4 6" id="KW-1133">Transmembrane helix</keyword>
<feature type="transmembrane region" description="Helical" evidence="6">
    <location>
        <begin position="12"/>
        <end position="33"/>
    </location>
</feature>
<keyword evidence="5 6" id="KW-0472">Membrane</keyword>
<accession>A0A3D8X3G2</accession>
<gene>
    <name evidence="7" type="ORF">C3744_12390</name>
</gene>
<evidence type="ECO:0000256" key="5">
    <source>
        <dbReference type="ARBA" id="ARBA00023136"/>
    </source>
</evidence>
<feature type="transmembrane region" description="Helical" evidence="6">
    <location>
        <begin position="413"/>
        <end position="433"/>
    </location>
</feature>
<feature type="transmembrane region" description="Helical" evidence="6">
    <location>
        <begin position="357"/>
        <end position="375"/>
    </location>
</feature>
<evidence type="ECO:0000313" key="7">
    <source>
        <dbReference type="EMBL" id="RDZ14686.1"/>
    </source>
</evidence>
<feature type="transmembrane region" description="Helical" evidence="6">
    <location>
        <begin position="45"/>
        <end position="66"/>
    </location>
</feature>
<name>A0A3D8X3G2_PRIMG</name>
<reference evidence="7 8" key="1">
    <citation type="journal article" date="2018" name="Appl. Environ. Microbiol.">
        <title>Antimicrobial susceptibility testing and tentative epidemiological cut-off values of five Bacillus species relevant for use as animal feed additives or for plant protection.</title>
        <authorList>
            <person name="Agerso Y."/>
            <person name="Stuer-Lauridsen B."/>
            <person name="Bjerre K."/>
            <person name="Jensen M.G."/>
            <person name="Johansen E."/>
            <person name="Bennedsen M."/>
            <person name="Brockmann E."/>
            <person name="Nielsen B."/>
        </authorList>
    </citation>
    <scope>NUCLEOTIDE SEQUENCE [LARGE SCALE GENOMIC DNA]</scope>
    <source>
        <strain evidence="7 8">CHCC20162</strain>
    </source>
</reference>
<feature type="transmembrane region" description="Helical" evidence="6">
    <location>
        <begin position="296"/>
        <end position="315"/>
    </location>
</feature>
<feature type="transmembrane region" description="Helical" evidence="6">
    <location>
        <begin position="214"/>
        <end position="236"/>
    </location>
</feature>
<dbReference type="Proteomes" id="UP000256519">
    <property type="component" value="Unassembled WGS sequence"/>
</dbReference>
<dbReference type="PANTHER" id="PTHR30250:SF11">
    <property type="entry name" value="O-ANTIGEN TRANSPORTER-RELATED"/>
    <property type="match status" value="1"/>
</dbReference>
<evidence type="ECO:0000256" key="4">
    <source>
        <dbReference type="ARBA" id="ARBA00022989"/>
    </source>
</evidence>
<dbReference type="GO" id="GO:0005886">
    <property type="term" value="C:plasma membrane"/>
    <property type="evidence" value="ECO:0007669"/>
    <property type="project" value="UniProtKB-SubCell"/>
</dbReference>
<evidence type="ECO:0000256" key="1">
    <source>
        <dbReference type="ARBA" id="ARBA00004651"/>
    </source>
</evidence>
<dbReference type="RefSeq" id="WP_116074383.1">
    <property type="nucleotide sequence ID" value="NZ_CP085431.1"/>
</dbReference>
<dbReference type="EMBL" id="PQWM01000009">
    <property type="protein sequence ID" value="RDZ14686.1"/>
    <property type="molecule type" value="Genomic_DNA"/>
</dbReference>
<evidence type="ECO:0000256" key="2">
    <source>
        <dbReference type="ARBA" id="ARBA00022475"/>
    </source>
</evidence>
<dbReference type="AlphaFoldDB" id="A0A3D8X3G2"/>
<feature type="transmembrane region" description="Helical" evidence="6">
    <location>
        <begin position="143"/>
        <end position="168"/>
    </location>
</feature>
<comment type="subcellular location">
    <subcellularLocation>
        <location evidence="1">Cell membrane</location>
        <topology evidence="1">Multi-pass membrane protein</topology>
    </subcellularLocation>
</comment>
<protein>
    <submittedName>
        <fullName evidence="7">Uncharacterized protein</fullName>
    </submittedName>
</protein>